<dbReference type="PANTHER" id="PTHR47098:SF2">
    <property type="entry name" value="PROTEIN MAK32"/>
    <property type="match status" value="1"/>
</dbReference>
<evidence type="ECO:0000313" key="3">
    <source>
        <dbReference type="Proteomes" id="UP000837801"/>
    </source>
</evidence>
<dbReference type="Gene3D" id="3.40.1190.20">
    <property type="match status" value="1"/>
</dbReference>
<proteinExistence type="predicted"/>
<dbReference type="InterPro" id="IPR011611">
    <property type="entry name" value="PfkB_dom"/>
</dbReference>
<name>A0A9P0QLE9_9ASCO</name>
<dbReference type="AlphaFoldDB" id="A0A9P0QLE9"/>
<dbReference type="SUPFAM" id="SSF53613">
    <property type="entry name" value="Ribokinase-like"/>
    <property type="match status" value="1"/>
</dbReference>
<evidence type="ECO:0000259" key="1">
    <source>
        <dbReference type="Pfam" id="PF00294"/>
    </source>
</evidence>
<sequence length="346" mass="38789">MPNEQPCMFTSMGMFIIDENRYEESFSKEPETNIIGGGLTYAVAGARMIAGPQKGSSVAGIVDKGSDFPPEIESTLKSWNSGLIFRSDPSRLTSRGVNYYKGNGIRDFFYETPKKRIEVIDILSYDRLLNSDSFHLICSIERCSEIIDTILANRGNNSAIPQFIWEPVPYDCIPENYDALCKLLAKVDIFTPNLIEAQNFIETTDKELPTAELKQFVDDHFMKYLTKPSSGALIRCGARGCYIRTPKLSSVIPAYHDDQTLVIDPTGGGNSFCGGFMVGYLLSNKDWKVGAICGNLVSGCIIEKLGPPEVKLENNIEYWNDKSMGERLYEYRRKYPSIDMATLDFL</sequence>
<dbReference type="EMBL" id="CAKXYY010000002">
    <property type="protein sequence ID" value="CAH2350711.1"/>
    <property type="molecule type" value="Genomic_DNA"/>
</dbReference>
<dbReference type="InterPro" id="IPR029056">
    <property type="entry name" value="Ribokinase-like"/>
</dbReference>
<organism evidence="2 3">
    <name type="scientific">[Candida] railenensis</name>
    <dbReference type="NCBI Taxonomy" id="45579"/>
    <lineage>
        <taxon>Eukaryota</taxon>
        <taxon>Fungi</taxon>
        <taxon>Dikarya</taxon>
        <taxon>Ascomycota</taxon>
        <taxon>Saccharomycotina</taxon>
        <taxon>Pichiomycetes</taxon>
        <taxon>Debaryomycetaceae</taxon>
        <taxon>Kurtzmaniella</taxon>
    </lineage>
</organism>
<reference evidence="2" key="1">
    <citation type="submission" date="2022-03" db="EMBL/GenBank/DDBJ databases">
        <authorList>
            <person name="Legras J.-L."/>
            <person name="Devillers H."/>
            <person name="Grondin C."/>
        </authorList>
    </citation>
    <scope>NUCLEOTIDE SEQUENCE</scope>
    <source>
        <strain evidence="2">CLIB 1423</strain>
    </source>
</reference>
<feature type="domain" description="Carbohydrate kinase PfkB" evidence="1">
    <location>
        <begin position="170"/>
        <end position="307"/>
    </location>
</feature>
<keyword evidence="3" id="KW-1185">Reference proteome</keyword>
<dbReference type="Proteomes" id="UP000837801">
    <property type="component" value="Unassembled WGS sequence"/>
</dbReference>
<gene>
    <name evidence="2" type="ORF">CLIB1423_02S03400</name>
</gene>
<protein>
    <recommendedName>
        <fullName evidence="1">Carbohydrate kinase PfkB domain-containing protein</fullName>
    </recommendedName>
</protein>
<evidence type="ECO:0000313" key="2">
    <source>
        <dbReference type="EMBL" id="CAH2350711.1"/>
    </source>
</evidence>
<dbReference type="OrthoDB" id="497927at2759"/>
<accession>A0A9P0QLE9</accession>
<dbReference type="Pfam" id="PF00294">
    <property type="entry name" value="PfkB"/>
    <property type="match status" value="1"/>
</dbReference>
<comment type="caution">
    <text evidence="2">The sequence shown here is derived from an EMBL/GenBank/DDBJ whole genome shotgun (WGS) entry which is preliminary data.</text>
</comment>
<dbReference type="PANTHER" id="PTHR47098">
    <property type="entry name" value="PROTEIN MAK32"/>
    <property type="match status" value="1"/>
</dbReference>